<proteinExistence type="inferred from homology"/>
<keyword evidence="3" id="KW-1185">Reference proteome</keyword>
<evidence type="ECO:0000313" key="2">
    <source>
        <dbReference type="EMBL" id="PHT68147.1"/>
    </source>
</evidence>
<sequence length="123" mass="13585">MNMFLLWPRGLFKDVQVAGPRAAICHAGKLSKILATSQVAVLCWYHVYICPPFHGIAQMAAPTAAHWSQKYNQLFGVLKKKSYSIVSYILLIPVEEISKACKQVETTATRKEGAISSSSNNSE</sequence>
<organism evidence="2 3">
    <name type="scientific">Capsicum annuum</name>
    <name type="common">Capsicum pepper</name>
    <dbReference type="NCBI Taxonomy" id="4072"/>
    <lineage>
        <taxon>Eukaryota</taxon>
        <taxon>Viridiplantae</taxon>
        <taxon>Streptophyta</taxon>
        <taxon>Embryophyta</taxon>
        <taxon>Tracheophyta</taxon>
        <taxon>Spermatophyta</taxon>
        <taxon>Magnoliopsida</taxon>
        <taxon>eudicotyledons</taxon>
        <taxon>Gunneridae</taxon>
        <taxon>Pentapetalae</taxon>
        <taxon>asterids</taxon>
        <taxon>lamiids</taxon>
        <taxon>Solanales</taxon>
        <taxon>Solanaceae</taxon>
        <taxon>Solanoideae</taxon>
        <taxon>Capsiceae</taxon>
        <taxon>Capsicum</taxon>
    </lineage>
</organism>
<dbReference type="Proteomes" id="UP000222542">
    <property type="component" value="Unassembled WGS sequence"/>
</dbReference>
<dbReference type="InterPro" id="IPR008802">
    <property type="entry name" value="REF"/>
</dbReference>
<evidence type="ECO:0000313" key="3">
    <source>
        <dbReference type="Proteomes" id="UP000222542"/>
    </source>
</evidence>
<dbReference type="Gramene" id="PHT68147">
    <property type="protein sequence ID" value="PHT68147"/>
    <property type="gene ID" value="T459_27634"/>
</dbReference>
<dbReference type="AlphaFoldDB" id="A0A2G2YEI1"/>
<dbReference type="STRING" id="4072.A0A2G2YEI1"/>
<reference evidence="2 3" key="2">
    <citation type="journal article" date="2017" name="Genome Biol.">
        <title>New reference genome sequences of hot pepper reveal the massive evolution of plant disease-resistance genes by retroduplication.</title>
        <authorList>
            <person name="Kim S."/>
            <person name="Park J."/>
            <person name="Yeom S.I."/>
            <person name="Kim Y.M."/>
            <person name="Seo E."/>
            <person name="Kim K.T."/>
            <person name="Kim M.S."/>
            <person name="Lee J.M."/>
            <person name="Cheong K."/>
            <person name="Shin H.S."/>
            <person name="Kim S.B."/>
            <person name="Han K."/>
            <person name="Lee J."/>
            <person name="Park M."/>
            <person name="Lee H.A."/>
            <person name="Lee H.Y."/>
            <person name="Lee Y."/>
            <person name="Oh S."/>
            <person name="Lee J.H."/>
            <person name="Choi E."/>
            <person name="Choi E."/>
            <person name="Lee S.E."/>
            <person name="Jeon J."/>
            <person name="Kim H."/>
            <person name="Choi G."/>
            <person name="Song H."/>
            <person name="Lee J."/>
            <person name="Lee S.C."/>
            <person name="Kwon J.K."/>
            <person name="Lee H.Y."/>
            <person name="Koo N."/>
            <person name="Hong Y."/>
            <person name="Kim R.W."/>
            <person name="Kang W.H."/>
            <person name="Huh J.H."/>
            <person name="Kang B.C."/>
            <person name="Yang T.J."/>
            <person name="Lee Y.H."/>
            <person name="Bennetzen J.L."/>
            <person name="Choi D."/>
        </authorList>
    </citation>
    <scope>NUCLEOTIDE SEQUENCE [LARGE SCALE GENOMIC DNA]</scope>
    <source>
        <strain evidence="3">cv. CM334</strain>
    </source>
</reference>
<evidence type="ECO:0000256" key="1">
    <source>
        <dbReference type="ARBA" id="ARBA00009737"/>
    </source>
</evidence>
<dbReference type="PANTHER" id="PTHR33732">
    <property type="entry name" value="REF/SRPP-LIKE PROTEIN OS05G0151300/LOC_OS05G05940"/>
    <property type="match status" value="1"/>
</dbReference>
<dbReference type="Pfam" id="PF05755">
    <property type="entry name" value="REF"/>
    <property type="match status" value="1"/>
</dbReference>
<name>A0A2G2YEI1_CAPAN</name>
<comment type="caution">
    <text evidence="2">The sequence shown here is derived from an EMBL/GenBank/DDBJ whole genome shotgun (WGS) entry which is preliminary data.</text>
</comment>
<dbReference type="EMBL" id="AYRZ02000011">
    <property type="protein sequence ID" value="PHT68147.1"/>
    <property type="molecule type" value="Genomic_DNA"/>
</dbReference>
<evidence type="ECO:0008006" key="4">
    <source>
        <dbReference type="Google" id="ProtNLM"/>
    </source>
</evidence>
<dbReference type="PANTHER" id="PTHR33732:SF2">
    <property type="entry name" value="REF_SRPP-LIKE PROTEIN"/>
    <property type="match status" value="1"/>
</dbReference>
<gene>
    <name evidence="2" type="ORF">T459_27634</name>
</gene>
<accession>A0A2G2YEI1</accession>
<protein>
    <recommendedName>
        <fullName evidence="4">REF/SRPP-like protein At3g05500</fullName>
    </recommendedName>
</protein>
<reference evidence="2 3" key="1">
    <citation type="journal article" date="2014" name="Nat. Genet.">
        <title>Genome sequence of the hot pepper provides insights into the evolution of pungency in Capsicum species.</title>
        <authorList>
            <person name="Kim S."/>
            <person name="Park M."/>
            <person name="Yeom S.I."/>
            <person name="Kim Y.M."/>
            <person name="Lee J.M."/>
            <person name="Lee H.A."/>
            <person name="Seo E."/>
            <person name="Choi J."/>
            <person name="Cheong K."/>
            <person name="Kim K.T."/>
            <person name="Jung K."/>
            <person name="Lee G.W."/>
            <person name="Oh S.K."/>
            <person name="Bae C."/>
            <person name="Kim S.B."/>
            <person name="Lee H.Y."/>
            <person name="Kim S.Y."/>
            <person name="Kim M.S."/>
            <person name="Kang B.C."/>
            <person name="Jo Y.D."/>
            <person name="Yang H.B."/>
            <person name="Jeong H.J."/>
            <person name="Kang W.H."/>
            <person name="Kwon J.K."/>
            <person name="Shin C."/>
            <person name="Lim J.Y."/>
            <person name="Park J.H."/>
            <person name="Huh J.H."/>
            <person name="Kim J.S."/>
            <person name="Kim B.D."/>
            <person name="Cohen O."/>
            <person name="Paran I."/>
            <person name="Suh M.C."/>
            <person name="Lee S.B."/>
            <person name="Kim Y.K."/>
            <person name="Shin Y."/>
            <person name="Noh S.J."/>
            <person name="Park J."/>
            <person name="Seo Y.S."/>
            <person name="Kwon S.Y."/>
            <person name="Kim H.A."/>
            <person name="Park J.M."/>
            <person name="Kim H.J."/>
            <person name="Choi S.B."/>
            <person name="Bosland P.W."/>
            <person name="Reeves G."/>
            <person name="Jo S.H."/>
            <person name="Lee B.W."/>
            <person name="Cho H.T."/>
            <person name="Choi H.S."/>
            <person name="Lee M.S."/>
            <person name="Yu Y."/>
            <person name="Do Choi Y."/>
            <person name="Park B.S."/>
            <person name="van Deynze A."/>
            <person name="Ashrafi H."/>
            <person name="Hill T."/>
            <person name="Kim W.T."/>
            <person name="Pai H.S."/>
            <person name="Ahn H.K."/>
            <person name="Yeam I."/>
            <person name="Giovannoni J.J."/>
            <person name="Rose J.K."/>
            <person name="Sorensen I."/>
            <person name="Lee S.J."/>
            <person name="Kim R.W."/>
            <person name="Choi I.Y."/>
            <person name="Choi B.S."/>
            <person name="Lim J.S."/>
            <person name="Lee Y.H."/>
            <person name="Choi D."/>
        </authorList>
    </citation>
    <scope>NUCLEOTIDE SEQUENCE [LARGE SCALE GENOMIC DNA]</scope>
    <source>
        <strain evidence="3">cv. CM334</strain>
    </source>
</reference>
<comment type="similarity">
    <text evidence="1">Belongs to the REF/SRPP family.</text>
</comment>